<dbReference type="Proteomes" id="UP000244867">
    <property type="component" value="Unassembled WGS sequence"/>
</dbReference>
<feature type="chain" id="PRO_5015324788" evidence="2">
    <location>
        <begin position="24"/>
        <end position="147"/>
    </location>
</feature>
<gene>
    <name evidence="3" type="ORF">C7S10_05855</name>
</gene>
<evidence type="ECO:0000313" key="3">
    <source>
        <dbReference type="EMBL" id="PUA81597.1"/>
    </source>
</evidence>
<reference evidence="3 4" key="1">
    <citation type="submission" date="2018-03" db="EMBL/GenBank/DDBJ databases">
        <authorList>
            <person name="Keele B.F."/>
        </authorList>
    </citation>
    <scope>NUCLEOTIDE SEQUENCE [LARGE SCALE GENOMIC DNA]</scope>
    <source>
        <strain evidence="3 4">IB-3</strain>
    </source>
</reference>
<evidence type="ECO:0000313" key="4">
    <source>
        <dbReference type="Proteomes" id="UP000244867"/>
    </source>
</evidence>
<feature type="compositionally biased region" description="Basic and acidic residues" evidence="1">
    <location>
        <begin position="128"/>
        <end position="139"/>
    </location>
</feature>
<evidence type="ECO:0000256" key="2">
    <source>
        <dbReference type="SAM" id="SignalP"/>
    </source>
</evidence>
<accession>A0A2R7YYY2</accession>
<dbReference type="EMBL" id="PYXZ01000002">
    <property type="protein sequence ID" value="PUA81597.1"/>
    <property type="molecule type" value="Genomic_DNA"/>
</dbReference>
<dbReference type="OrthoDB" id="3784471at2"/>
<feature type="region of interest" description="Disordered" evidence="1">
    <location>
        <begin position="127"/>
        <end position="147"/>
    </location>
</feature>
<protein>
    <submittedName>
        <fullName evidence="3">Uncharacterized protein</fullName>
    </submittedName>
</protein>
<dbReference type="InterPro" id="IPR046172">
    <property type="entry name" value="DUF6174"/>
</dbReference>
<evidence type="ECO:0000256" key="1">
    <source>
        <dbReference type="SAM" id="MobiDB-lite"/>
    </source>
</evidence>
<feature type="signal peptide" evidence="2">
    <location>
        <begin position="1"/>
        <end position="23"/>
    </location>
</feature>
<keyword evidence="4" id="KW-1185">Reference proteome</keyword>
<dbReference type="Pfam" id="PF19671">
    <property type="entry name" value="DUF6174"/>
    <property type="match status" value="1"/>
</dbReference>
<comment type="caution">
    <text evidence="3">The sequence shown here is derived from an EMBL/GenBank/DDBJ whole genome shotgun (WGS) entry which is preliminary data.</text>
</comment>
<proteinExistence type="predicted"/>
<dbReference type="AlphaFoldDB" id="A0A2R7YYY2"/>
<sequence>MKRVLVLALALLPTLGLVVPAHAAGDFEPTSKDDPALVAAWQAWEKKGIDDYTTTVRLSCFCPQAPGVRTVVRDGETRTVTQGTRTLGDGKGWSMDQLFAMLREGYETADRVEVTYTPRGIPKSITIDPEKSATDEERYYTVSLSRS</sequence>
<name>A0A2R7YYY2_9ACTN</name>
<dbReference type="RefSeq" id="WP_108343489.1">
    <property type="nucleotide sequence ID" value="NZ_PYXZ01000002.1"/>
</dbReference>
<organism evidence="3 4">
    <name type="scientific">Nocardioides currus</name>
    <dbReference type="NCBI Taxonomy" id="2133958"/>
    <lineage>
        <taxon>Bacteria</taxon>
        <taxon>Bacillati</taxon>
        <taxon>Actinomycetota</taxon>
        <taxon>Actinomycetes</taxon>
        <taxon>Propionibacteriales</taxon>
        <taxon>Nocardioidaceae</taxon>
        <taxon>Nocardioides</taxon>
    </lineage>
</organism>
<keyword evidence="2" id="KW-0732">Signal</keyword>